<dbReference type="AlphaFoldDB" id="A0A0E9UT98"/>
<accession>A0A0E9UT98</accession>
<evidence type="ECO:0000313" key="1">
    <source>
        <dbReference type="EMBL" id="JAH68415.1"/>
    </source>
</evidence>
<sequence length="36" mass="4107">MQSPVSDVCGTQASLFHSNISVFVFCRCPERRLIFM</sequence>
<proteinExistence type="predicted"/>
<dbReference type="EMBL" id="GBXM01040162">
    <property type="protein sequence ID" value="JAH68415.1"/>
    <property type="molecule type" value="Transcribed_RNA"/>
</dbReference>
<reference evidence="1" key="1">
    <citation type="submission" date="2014-11" db="EMBL/GenBank/DDBJ databases">
        <authorList>
            <person name="Amaro Gonzalez C."/>
        </authorList>
    </citation>
    <scope>NUCLEOTIDE SEQUENCE</scope>
</reference>
<protein>
    <submittedName>
        <fullName evidence="1">Uncharacterized protein</fullName>
    </submittedName>
</protein>
<name>A0A0E9UT98_ANGAN</name>
<reference evidence="1" key="2">
    <citation type="journal article" date="2015" name="Fish Shellfish Immunol.">
        <title>Early steps in the European eel (Anguilla anguilla)-Vibrio vulnificus interaction in the gills: Role of the RtxA13 toxin.</title>
        <authorList>
            <person name="Callol A."/>
            <person name="Pajuelo D."/>
            <person name="Ebbesson L."/>
            <person name="Teles M."/>
            <person name="MacKenzie S."/>
            <person name="Amaro C."/>
        </authorList>
    </citation>
    <scope>NUCLEOTIDE SEQUENCE</scope>
</reference>
<organism evidence="1">
    <name type="scientific">Anguilla anguilla</name>
    <name type="common">European freshwater eel</name>
    <name type="synonym">Muraena anguilla</name>
    <dbReference type="NCBI Taxonomy" id="7936"/>
    <lineage>
        <taxon>Eukaryota</taxon>
        <taxon>Metazoa</taxon>
        <taxon>Chordata</taxon>
        <taxon>Craniata</taxon>
        <taxon>Vertebrata</taxon>
        <taxon>Euteleostomi</taxon>
        <taxon>Actinopterygii</taxon>
        <taxon>Neopterygii</taxon>
        <taxon>Teleostei</taxon>
        <taxon>Anguilliformes</taxon>
        <taxon>Anguillidae</taxon>
        <taxon>Anguilla</taxon>
    </lineage>
</organism>